<dbReference type="Proteomes" id="UP000324800">
    <property type="component" value="Unassembled WGS sequence"/>
</dbReference>
<evidence type="ECO:0000313" key="1">
    <source>
        <dbReference type="EMBL" id="KAA6396671.1"/>
    </source>
</evidence>
<evidence type="ECO:0000313" key="2">
    <source>
        <dbReference type="Proteomes" id="UP000324800"/>
    </source>
</evidence>
<accession>A0A5J4WP17</accession>
<protein>
    <submittedName>
        <fullName evidence="1">Uncharacterized protein</fullName>
    </submittedName>
</protein>
<name>A0A5J4WP17_9EUKA</name>
<dbReference type="EMBL" id="SNRW01001368">
    <property type="protein sequence ID" value="KAA6396671.1"/>
    <property type="molecule type" value="Genomic_DNA"/>
</dbReference>
<organism evidence="1 2">
    <name type="scientific">Streblomastix strix</name>
    <dbReference type="NCBI Taxonomy" id="222440"/>
    <lineage>
        <taxon>Eukaryota</taxon>
        <taxon>Metamonada</taxon>
        <taxon>Preaxostyla</taxon>
        <taxon>Oxymonadida</taxon>
        <taxon>Streblomastigidae</taxon>
        <taxon>Streblomastix</taxon>
    </lineage>
</organism>
<dbReference type="AlphaFoldDB" id="A0A5J4WP17"/>
<reference evidence="1 2" key="1">
    <citation type="submission" date="2019-03" db="EMBL/GenBank/DDBJ databases">
        <title>Single cell metagenomics reveals metabolic interactions within the superorganism composed of flagellate Streblomastix strix and complex community of Bacteroidetes bacteria on its surface.</title>
        <authorList>
            <person name="Treitli S.C."/>
            <person name="Kolisko M."/>
            <person name="Husnik F."/>
            <person name="Keeling P."/>
            <person name="Hampl V."/>
        </authorList>
    </citation>
    <scope>NUCLEOTIDE SEQUENCE [LARGE SCALE GENOMIC DNA]</scope>
    <source>
        <strain evidence="1">ST1C</strain>
    </source>
</reference>
<gene>
    <name evidence="1" type="ORF">EZS28_007800</name>
</gene>
<proteinExistence type="predicted"/>
<comment type="caution">
    <text evidence="1">The sequence shown here is derived from an EMBL/GenBank/DDBJ whole genome shotgun (WGS) entry which is preliminary data.</text>
</comment>
<sequence length="243" mass="28200">MLKSSEITHFNFKNKLSTPIPSEILEVKQTQDQELNKKPSYIKSQQQYNQLIQEFQKKKKYFDRSEQEKSTLCILAGIITVEVCKEINYSRRSTIGITPQQFMDLSNNDLRLHIPKEECDLIVAHVQSVVKDAIETLNMYRSNAQIQAMIETKAHTLMENIGIDNEIEKGNNSLINEEPDIKSSKWQEELGIRDIQKEDNVLISFIIDSIHSNRQPVITWSRGSPDYVDDSYLFDNKTNDDEE</sequence>